<evidence type="ECO:0000256" key="7">
    <source>
        <dbReference type="PIRSR" id="PIRSR001134-1"/>
    </source>
</evidence>
<feature type="disulfide bond" evidence="8">
    <location>
        <begin position="216"/>
        <end position="232"/>
    </location>
</feature>
<dbReference type="InterPro" id="IPR035070">
    <property type="entry name" value="Streptogrisin_prodomain"/>
</dbReference>
<dbReference type="PIRSF" id="PIRSF001134">
    <property type="entry name" value="Streptogrisin"/>
    <property type="match status" value="1"/>
</dbReference>
<proteinExistence type="predicted"/>
<dbReference type="Gene3D" id="2.40.10.10">
    <property type="entry name" value="Trypsin-like serine proteases"/>
    <property type="match status" value="2"/>
</dbReference>
<evidence type="ECO:0000256" key="9">
    <source>
        <dbReference type="SAM" id="SignalP"/>
    </source>
</evidence>
<dbReference type="AlphaFoldDB" id="A0AAW0S5Z6"/>
<evidence type="ECO:0000256" key="8">
    <source>
        <dbReference type="PIRSR" id="PIRSR001134-2"/>
    </source>
</evidence>
<keyword evidence="4" id="KW-0720">Serine protease</keyword>
<name>A0AAW0S5Z6_9HYPO</name>
<feature type="domain" description="Peptidase S1" evidence="10">
    <location>
        <begin position="215"/>
        <end position="382"/>
    </location>
</feature>
<protein>
    <recommendedName>
        <fullName evidence="14">Peptidase S1A alpha-lytic prodomain domain-containing protein</fullName>
    </recommendedName>
</protein>
<feature type="chain" id="PRO_5044013176" description="Peptidase S1A alpha-lytic prodomain domain-containing protein" evidence="9">
    <location>
        <begin position="20"/>
        <end position="399"/>
    </location>
</feature>
<dbReference type="GO" id="GO:0006508">
    <property type="term" value="P:proteolysis"/>
    <property type="evidence" value="ECO:0007669"/>
    <property type="project" value="UniProtKB-KW"/>
</dbReference>
<comment type="caution">
    <text evidence="12">The sequence shown here is derived from an EMBL/GenBank/DDBJ whole genome shotgun (WGS) entry which is preliminary data.</text>
</comment>
<gene>
    <name evidence="12" type="ORF">G3M48_006600</name>
</gene>
<evidence type="ECO:0000259" key="10">
    <source>
        <dbReference type="Pfam" id="PF00089"/>
    </source>
</evidence>
<feature type="domain" description="Peptidase S1A alpha-lytic prodomain" evidence="11">
    <location>
        <begin position="144"/>
        <end position="184"/>
    </location>
</feature>
<evidence type="ECO:0000256" key="3">
    <source>
        <dbReference type="ARBA" id="ARBA00022801"/>
    </source>
</evidence>
<keyword evidence="13" id="KW-1185">Reference proteome</keyword>
<dbReference type="InterPro" id="IPR043504">
    <property type="entry name" value="Peptidase_S1_PA_chymotrypsin"/>
</dbReference>
<evidence type="ECO:0000256" key="4">
    <source>
        <dbReference type="ARBA" id="ARBA00022825"/>
    </source>
</evidence>
<feature type="active site" description="Charge relay system" evidence="7">
    <location>
        <position position="347"/>
    </location>
</feature>
<dbReference type="GO" id="GO:0004252">
    <property type="term" value="F:serine-type endopeptidase activity"/>
    <property type="evidence" value="ECO:0007669"/>
    <property type="project" value="InterPro"/>
</dbReference>
<keyword evidence="6 8" id="KW-1015">Disulfide bond</keyword>
<dbReference type="CDD" id="cd21112">
    <property type="entry name" value="alphaLP-like"/>
    <property type="match status" value="1"/>
</dbReference>
<accession>A0AAW0S5Z6</accession>
<dbReference type="InterPro" id="IPR009003">
    <property type="entry name" value="Peptidase_S1_PA"/>
</dbReference>
<evidence type="ECO:0000256" key="6">
    <source>
        <dbReference type="ARBA" id="ARBA00023157"/>
    </source>
</evidence>
<evidence type="ECO:0000256" key="1">
    <source>
        <dbReference type="ARBA" id="ARBA00022670"/>
    </source>
</evidence>
<keyword evidence="1" id="KW-0645">Protease</keyword>
<sequence length="399" mass="41976">MELTKLITFLATVLPAVYGAPQKMANDMHPDIIAAMKRDLGLSSREAADTVASNLQSAQVIENVRRSTGDAFAGGWIHGDEVRVGVTDEAAAAHVTAAGATPIMMRNSLSKLEKIKEGMDKVLIGEGNATAPADPNEIKARQVAAEGKANIASYFVDVASNKIVIEVIKDDQDAAKKMAEEAGLADGEYEVRKVQSLASPFYRGGDRYAINSQSECSVGFAVHGGFVSAGHCGQVGSVATTPEGQPIGTFEGSVYPGHADMAFIRTDSLAGEPSVNGYQYGQNYPITGSRELDVGAAICRSGFRSAVTCGRILQKNISTQYQDRNGGPPLFISGLTVTNACSNFGDSGGSVWNGGQAQGVLSGGGEDPQRGCVTYYYPVNPILQTYGLTLTTTSERSNQ</sequence>
<feature type="signal peptide" evidence="9">
    <location>
        <begin position="1"/>
        <end position="19"/>
    </location>
</feature>
<evidence type="ECO:0000256" key="2">
    <source>
        <dbReference type="ARBA" id="ARBA00022729"/>
    </source>
</evidence>
<reference evidence="12 13" key="1">
    <citation type="submission" date="2020-02" db="EMBL/GenBank/DDBJ databases">
        <title>Comparative genomics of the hypocrealean fungal genus Beauvera.</title>
        <authorList>
            <person name="Showalter D.N."/>
            <person name="Bushley K.E."/>
            <person name="Rehner S.A."/>
        </authorList>
    </citation>
    <scope>NUCLEOTIDE SEQUENCE [LARGE SCALE GENOMIC DNA]</scope>
    <source>
        <strain evidence="12 13">ARSEF4384</strain>
    </source>
</reference>
<evidence type="ECO:0008006" key="14">
    <source>
        <dbReference type="Google" id="ProtNLM"/>
    </source>
</evidence>
<dbReference type="InterPro" id="IPR001316">
    <property type="entry name" value="Pept_S1A_streptogrisin"/>
</dbReference>
<dbReference type="PRINTS" id="PR00861">
    <property type="entry name" value="ALYTICPTASE"/>
</dbReference>
<keyword evidence="3" id="KW-0378">Hydrolase</keyword>
<evidence type="ECO:0000256" key="5">
    <source>
        <dbReference type="ARBA" id="ARBA00023145"/>
    </source>
</evidence>
<dbReference type="GO" id="GO:0005576">
    <property type="term" value="C:extracellular region"/>
    <property type="evidence" value="ECO:0007669"/>
    <property type="project" value="InterPro"/>
</dbReference>
<dbReference type="Proteomes" id="UP001397290">
    <property type="component" value="Unassembled WGS sequence"/>
</dbReference>
<feature type="disulfide bond" evidence="8">
    <location>
        <begin position="299"/>
        <end position="309"/>
    </location>
</feature>
<feature type="active site" description="Charge relay system" evidence="7">
    <location>
        <position position="260"/>
    </location>
</feature>
<dbReference type="SUPFAM" id="SSF50494">
    <property type="entry name" value="Trypsin-like serine proteases"/>
    <property type="match status" value="1"/>
</dbReference>
<evidence type="ECO:0000313" key="13">
    <source>
        <dbReference type="Proteomes" id="UP001397290"/>
    </source>
</evidence>
<dbReference type="Gene3D" id="3.30.300.50">
    <property type="match status" value="2"/>
</dbReference>
<feature type="active site" description="Charge relay system" evidence="7">
    <location>
        <position position="231"/>
    </location>
</feature>
<keyword evidence="5" id="KW-0865">Zymogen</keyword>
<dbReference type="InterPro" id="IPR001254">
    <property type="entry name" value="Trypsin_dom"/>
</dbReference>
<evidence type="ECO:0000313" key="12">
    <source>
        <dbReference type="EMBL" id="KAK8149551.1"/>
    </source>
</evidence>
<dbReference type="EMBL" id="JAAHCF010000045">
    <property type="protein sequence ID" value="KAK8149551.1"/>
    <property type="molecule type" value="Genomic_DNA"/>
</dbReference>
<organism evidence="12 13">
    <name type="scientific">Beauveria asiatica</name>
    <dbReference type="NCBI Taxonomy" id="1069075"/>
    <lineage>
        <taxon>Eukaryota</taxon>
        <taxon>Fungi</taxon>
        <taxon>Dikarya</taxon>
        <taxon>Ascomycota</taxon>
        <taxon>Pezizomycotina</taxon>
        <taxon>Sordariomycetes</taxon>
        <taxon>Hypocreomycetidae</taxon>
        <taxon>Hypocreales</taxon>
        <taxon>Cordycipitaceae</taxon>
        <taxon>Beauveria</taxon>
    </lineage>
</organism>
<dbReference type="Pfam" id="PF00089">
    <property type="entry name" value="Trypsin"/>
    <property type="match status" value="1"/>
</dbReference>
<evidence type="ECO:0000259" key="11">
    <source>
        <dbReference type="Pfam" id="PF02983"/>
    </source>
</evidence>
<keyword evidence="2 9" id="KW-0732">Signal</keyword>
<dbReference type="InterPro" id="IPR004236">
    <property type="entry name" value="Pept_S1_alpha_lytic"/>
</dbReference>
<dbReference type="Pfam" id="PF02983">
    <property type="entry name" value="Pro_Al_protease"/>
    <property type="match status" value="1"/>
</dbReference>